<reference evidence="3 4" key="1">
    <citation type="submission" date="2022-04" db="EMBL/GenBank/DDBJ databases">
        <authorList>
            <person name="Ye Y.-Q."/>
            <person name="Du Z.-J."/>
        </authorList>
    </citation>
    <scope>NUCLEOTIDE SEQUENCE [LARGE SCALE GENOMIC DNA]</scope>
    <source>
        <strain evidence="3 4">A6E488</strain>
    </source>
</reference>
<dbReference type="EMBL" id="JALIDZ010000005">
    <property type="protein sequence ID" value="MCT8972702.1"/>
    <property type="molecule type" value="Genomic_DNA"/>
</dbReference>
<gene>
    <name evidence="3" type="ORF">MUB46_12625</name>
</gene>
<protein>
    <submittedName>
        <fullName evidence="3">Pilus assembly protein TadG-related protein</fullName>
    </submittedName>
</protein>
<keyword evidence="1" id="KW-0812">Transmembrane</keyword>
<sequence>MFRRFARSQDGSALVFVTVTLPALIGFALLAVDASRVYNLHYDLQKGADAFALAAAAELDGGDDAIDRADRALEELVKNSHSLSDLQFHTLTFPGDITRRYLSGLPPDDDDPITAAYETTDPLEAQFVEVRINPTQITAIFPATFLGAASNAFETSASAVAGFNSAVCNYTPVFICNPYENPAAAGGLTLQNAVETRGGRRRLIELRSVGKDTSYFPGDFGFLASDGRNGARALAEMIASSTPRSCFSRRGVDTKPGQSSGPVKDAFNVRFGMQEPGANFNGAQYGPAANVRKGGISNGNNCPQSNKMDWRDPTNPDLDEIMGLEPDFCFADGSCPYMDGRMGDGEWQFFDKTDEFGNVTPGYWSINHGSAPYPSDWTAGNKPTRYEVYRYEIDNNMVTNQSADGETGVPPGQCGAPVTNVDRRLIYGALLDCQRLESLGYNLGGNEKGLPVRAFASFFLTEPVRKVPKGQEDENTYPYAASVFVELVDVTGHAGRGTMDDFERDDVQLYR</sequence>
<feature type="domain" description="Putative Flp pilus-assembly TadG-like N-terminal" evidence="2">
    <location>
        <begin position="11"/>
        <end position="57"/>
    </location>
</feature>
<feature type="transmembrane region" description="Helical" evidence="1">
    <location>
        <begin position="12"/>
        <end position="32"/>
    </location>
</feature>
<keyword evidence="1" id="KW-0472">Membrane</keyword>
<evidence type="ECO:0000313" key="4">
    <source>
        <dbReference type="Proteomes" id="UP001320898"/>
    </source>
</evidence>
<dbReference type="RefSeq" id="WP_261616278.1">
    <property type="nucleotide sequence ID" value="NZ_JALIDZ010000005.1"/>
</dbReference>
<accession>A0AAW5R0J7</accession>
<keyword evidence="1" id="KW-1133">Transmembrane helix</keyword>
<dbReference type="Proteomes" id="UP001320898">
    <property type="component" value="Unassembled WGS sequence"/>
</dbReference>
<comment type="caution">
    <text evidence="3">The sequence shown here is derived from an EMBL/GenBank/DDBJ whole genome shotgun (WGS) entry which is preliminary data.</text>
</comment>
<dbReference type="AlphaFoldDB" id="A0AAW5R0J7"/>
<organism evidence="3 4">
    <name type="scientific">Microbaculum marinisediminis</name>
    <dbReference type="NCBI Taxonomy" id="2931392"/>
    <lineage>
        <taxon>Bacteria</taxon>
        <taxon>Pseudomonadati</taxon>
        <taxon>Pseudomonadota</taxon>
        <taxon>Alphaproteobacteria</taxon>
        <taxon>Hyphomicrobiales</taxon>
        <taxon>Tepidamorphaceae</taxon>
        <taxon>Microbaculum</taxon>
    </lineage>
</organism>
<evidence type="ECO:0000259" key="2">
    <source>
        <dbReference type="Pfam" id="PF13400"/>
    </source>
</evidence>
<proteinExistence type="predicted"/>
<dbReference type="InterPro" id="IPR028087">
    <property type="entry name" value="Tad_N"/>
</dbReference>
<name>A0AAW5R0J7_9HYPH</name>
<evidence type="ECO:0000256" key="1">
    <source>
        <dbReference type="SAM" id="Phobius"/>
    </source>
</evidence>
<evidence type="ECO:0000313" key="3">
    <source>
        <dbReference type="EMBL" id="MCT8972702.1"/>
    </source>
</evidence>
<dbReference type="Pfam" id="PF13400">
    <property type="entry name" value="Tad"/>
    <property type="match status" value="1"/>
</dbReference>
<keyword evidence="4" id="KW-1185">Reference proteome</keyword>